<sequence length="1164" mass="129358">MQGLLAQTQNNAIAPLPPNAAELFKYNSIPVSPMTGVPDISYPLYEINTGKIKVPIALSYHASGIKVSQRATWVGLGWSLMPGGSISRAVRGITDETDIYGWFNHRASLDTLPLIQSYDVMQAWVQNTPDGQPDFFSYNIPGKSGKFIYSRDSSAFMTFPYQPVVIKRIINNPDATLNNTYEITDDDGTRYCFRQMQKYINDTYNLITYTQSWYLSQIISNDSRDTVFFRYDDPALSGAERNDEITKSFSLTYSKSETENGGRYQKGEIIAADQSIHYGSTMLSEILFRQGKVVFYGKGTRMDGGTSLDSVVIFSKDSGVYSRVKKITFDYGYFYSGTVPTNENAYRLKLLSFNKLDLTGGQPETYKFEYNSIPLPDITSFKVDYWGFYNGVNNTTLMPAIVPDQADLQSFGTLGTANRDPSAYYMMAGILTKITHPTGGSTVLDYESNTYQLSRTEMISYGLGWVSVRGQGKRPIVTDSVTFKNASPITGASPVAKIVINFSPFSPDALDVAQRVTFKDVTTGASIITWTSDLFSANGGYEQPHTIEYLYTCDTSHTYRIIASVNDENSTSVTVDISSTKRNTSISTNLGGGIRVSTISSYNADNSLQKREKYAYGINENGMGIMPISGTEVIYNNFQAMGTRTIIGDPIGCRAVPGYRYTYTASNVYPTLSLQGAQVLYPSVTKYDLAVDGKPNGKTLLQYELPADYISIPSPGSMGGKELIDNSMSDVRLQSEHIYKYNSSGDYTLQKRTINSYIPLETVFIPAVTYWHNYEYTTPDRCGSVNKDEFGYFIFRIKSGGLRLGTTEETLFDDNGNTLQNTITYQYNRYGYPKSVKSTNSKNDTLSTVALFPGDHIASLTDAGVLNRMVRRNMVRQPYWQGSYSKNALLKYGRTLFSDQWSVNDSLIMPKADSTWSLGGAQPELAVAYQGYDKYGNILQLTERNGITSSYSWDANSTYPVTQTIGAANTSVLYDGFEDAGSWAGVVRDNGQARTGRYAGLITNAGTYVSPRWTNVSLAAATKFKYSGWVYSGGPGATVNLLMKRSGEAGAYSYIDNISISQSGKWIYVEKEYSVPADVKSMSIRIDNNGTGKVWFDDIKLRPSSSQMNSFTYQPLIGLTSKSDDQNHILKYEYDGLGRLKVIRDQDGNVLKQIDYQYQAPLTK</sequence>
<dbReference type="NCBIfam" id="TIGR01643">
    <property type="entry name" value="YD_repeat_2x"/>
    <property type="match status" value="1"/>
</dbReference>
<reference evidence="1 2" key="1">
    <citation type="submission" date="2018-03" db="EMBL/GenBank/DDBJ databases">
        <title>Genomic Encyclopedia of Archaeal and Bacterial Type Strains, Phase II (KMG-II): from individual species to whole genera.</title>
        <authorList>
            <person name="Goeker M."/>
        </authorList>
    </citation>
    <scope>NUCLEOTIDE SEQUENCE [LARGE SCALE GENOMIC DNA]</scope>
    <source>
        <strain evidence="1 2">DSM 18107</strain>
    </source>
</reference>
<dbReference type="EMBL" id="PYGK01000011">
    <property type="protein sequence ID" value="PSL26375.1"/>
    <property type="molecule type" value="Genomic_DNA"/>
</dbReference>
<keyword evidence="2" id="KW-1185">Reference proteome</keyword>
<proteinExistence type="predicted"/>
<evidence type="ECO:0000313" key="2">
    <source>
        <dbReference type="Proteomes" id="UP000240978"/>
    </source>
</evidence>
<dbReference type="InterPro" id="IPR006530">
    <property type="entry name" value="YD"/>
</dbReference>
<comment type="caution">
    <text evidence="1">The sequence shown here is derived from an EMBL/GenBank/DDBJ whole genome shotgun (WGS) entry which is preliminary data.</text>
</comment>
<evidence type="ECO:0000313" key="1">
    <source>
        <dbReference type="EMBL" id="PSL26375.1"/>
    </source>
</evidence>
<dbReference type="Gene3D" id="2.60.120.260">
    <property type="entry name" value="Galactose-binding domain-like"/>
    <property type="match status" value="1"/>
</dbReference>
<organism evidence="1 2">
    <name type="scientific">Chitinophaga ginsengisoli</name>
    <dbReference type="NCBI Taxonomy" id="363837"/>
    <lineage>
        <taxon>Bacteria</taxon>
        <taxon>Pseudomonadati</taxon>
        <taxon>Bacteroidota</taxon>
        <taxon>Chitinophagia</taxon>
        <taxon>Chitinophagales</taxon>
        <taxon>Chitinophagaceae</taxon>
        <taxon>Chitinophaga</taxon>
    </lineage>
</organism>
<protein>
    <submittedName>
        <fullName evidence="1">YD repeat-containing protein</fullName>
    </submittedName>
</protein>
<dbReference type="Proteomes" id="UP000240978">
    <property type="component" value="Unassembled WGS sequence"/>
</dbReference>
<dbReference type="SUPFAM" id="SSF49785">
    <property type="entry name" value="Galactose-binding domain-like"/>
    <property type="match status" value="1"/>
</dbReference>
<name>A0A2P8FXI5_9BACT</name>
<dbReference type="InterPro" id="IPR008979">
    <property type="entry name" value="Galactose-bd-like_sf"/>
</dbReference>
<dbReference type="AlphaFoldDB" id="A0A2P8FXI5"/>
<gene>
    <name evidence="1" type="ORF">CLV42_11186</name>
</gene>
<accession>A0A2P8FXI5</accession>